<comment type="catalytic activity">
    <reaction evidence="1">
        <text>Hydrolyzes the link between N-acetylmuramoyl residues and L-amino acid residues in certain cell-wall glycopeptides.</text>
        <dbReference type="EC" id="3.5.1.28"/>
    </reaction>
</comment>
<dbReference type="SMART" id="SM00644">
    <property type="entry name" value="Ami_2"/>
    <property type="match status" value="1"/>
</dbReference>
<evidence type="ECO:0000313" key="8">
    <source>
        <dbReference type="EMBL" id="MEY8041346.1"/>
    </source>
</evidence>
<dbReference type="GO" id="GO:0008745">
    <property type="term" value="F:N-acetylmuramoyl-L-alanine amidase activity"/>
    <property type="evidence" value="ECO:0007669"/>
    <property type="project" value="UniProtKB-EC"/>
</dbReference>
<feature type="chain" id="PRO_5047183598" description="N-acetylmuramoyl-L-alanine amidase" evidence="6">
    <location>
        <begin position="32"/>
        <end position="649"/>
    </location>
</feature>
<reference evidence="8 9" key="1">
    <citation type="submission" date="2024-08" db="EMBL/GenBank/DDBJ databases">
        <title>Genome mining of Saccharopolyspora cebuensis PGLac3 from Nigerian medicinal plant.</title>
        <authorList>
            <person name="Ezeobiora C.E."/>
            <person name="Igbokwe N.H."/>
            <person name="Amin D.H."/>
            <person name="Mendie U.E."/>
        </authorList>
    </citation>
    <scope>NUCLEOTIDE SEQUENCE [LARGE SCALE GENOMIC DNA]</scope>
    <source>
        <strain evidence="8 9">PGLac3</strain>
    </source>
</reference>
<evidence type="ECO:0000256" key="5">
    <source>
        <dbReference type="SAM" id="MobiDB-lite"/>
    </source>
</evidence>
<evidence type="ECO:0000256" key="4">
    <source>
        <dbReference type="ARBA" id="ARBA00023316"/>
    </source>
</evidence>
<keyword evidence="3 8" id="KW-0378">Hydrolase</keyword>
<evidence type="ECO:0000256" key="2">
    <source>
        <dbReference type="ARBA" id="ARBA00011901"/>
    </source>
</evidence>
<gene>
    <name evidence="8" type="ORF">AB8O55_18235</name>
</gene>
<feature type="region of interest" description="Disordered" evidence="5">
    <location>
        <begin position="229"/>
        <end position="249"/>
    </location>
</feature>
<dbReference type="CDD" id="cd06583">
    <property type="entry name" value="PGRP"/>
    <property type="match status" value="1"/>
</dbReference>
<dbReference type="InterPro" id="IPR051206">
    <property type="entry name" value="NAMLAA_amidase_2"/>
</dbReference>
<evidence type="ECO:0000313" key="9">
    <source>
        <dbReference type="Proteomes" id="UP001564626"/>
    </source>
</evidence>
<comment type="caution">
    <text evidence="8">The sequence shown here is derived from an EMBL/GenBank/DDBJ whole genome shotgun (WGS) entry which is preliminary data.</text>
</comment>
<feature type="signal peptide" evidence="6">
    <location>
        <begin position="1"/>
        <end position="31"/>
    </location>
</feature>
<dbReference type="EC" id="3.5.1.28" evidence="2"/>
<feature type="domain" description="N-acetylmuramoyl-L-alanine amidase" evidence="7">
    <location>
        <begin position="277"/>
        <end position="415"/>
    </location>
</feature>
<protein>
    <recommendedName>
        <fullName evidence="2">N-acetylmuramoyl-L-alanine amidase</fullName>
        <ecNumber evidence="2">3.5.1.28</ecNumber>
    </recommendedName>
</protein>
<dbReference type="Gene3D" id="3.40.80.10">
    <property type="entry name" value="Peptidoglycan recognition protein-like"/>
    <property type="match status" value="1"/>
</dbReference>
<evidence type="ECO:0000256" key="1">
    <source>
        <dbReference type="ARBA" id="ARBA00001561"/>
    </source>
</evidence>
<dbReference type="EMBL" id="JBGEHV010000035">
    <property type="protein sequence ID" value="MEY8041346.1"/>
    <property type="molecule type" value="Genomic_DNA"/>
</dbReference>
<evidence type="ECO:0000256" key="3">
    <source>
        <dbReference type="ARBA" id="ARBA00022801"/>
    </source>
</evidence>
<dbReference type="InterPro" id="IPR036505">
    <property type="entry name" value="Amidase/PGRP_sf"/>
</dbReference>
<dbReference type="InterPro" id="IPR006311">
    <property type="entry name" value="TAT_signal"/>
</dbReference>
<dbReference type="RefSeq" id="WP_345357701.1">
    <property type="nucleotide sequence ID" value="NZ_BAABII010000003.1"/>
</dbReference>
<accession>A0ABV4CJW9</accession>
<dbReference type="PANTHER" id="PTHR30417:SF1">
    <property type="entry name" value="N-ACETYLMURAMOYL-L-ALANINE AMIDASE AMID"/>
    <property type="match status" value="1"/>
</dbReference>
<dbReference type="PANTHER" id="PTHR30417">
    <property type="entry name" value="N-ACETYLMURAMOYL-L-ALANINE AMIDASE AMID"/>
    <property type="match status" value="1"/>
</dbReference>
<keyword evidence="4" id="KW-0961">Cell wall biogenesis/degradation</keyword>
<name>A0ABV4CJW9_9PSEU</name>
<keyword evidence="9" id="KW-1185">Reference proteome</keyword>
<dbReference type="Pfam" id="PF01510">
    <property type="entry name" value="Amidase_2"/>
    <property type="match status" value="1"/>
</dbReference>
<dbReference type="PROSITE" id="PS51318">
    <property type="entry name" value="TAT"/>
    <property type="match status" value="1"/>
</dbReference>
<dbReference type="InterPro" id="IPR002502">
    <property type="entry name" value="Amidase_domain"/>
</dbReference>
<dbReference type="SUPFAM" id="SSF55846">
    <property type="entry name" value="N-acetylmuramoyl-L-alanine amidase-like"/>
    <property type="match status" value="1"/>
</dbReference>
<evidence type="ECO:0000256" key="6">
    <source>
        <dbReference type="SAM" id="SignalP"/>
    </source>
</evidence>
<proteinExistence type="predicted"/>
<organism evidence="8 9">
    <name type="scientific">Saccharopolyspora cebuensis</name>
    <dbReference type="NCBI Taxonomy" id="418759"/>
    <lineage>
        <taxon>Bacteria</taxon>
        <taxon>Bacillati</taxon>
        <taxon>Actinomycetota</taxon>
        <taxon>Actinomycetes</taxon>
        <taxon>Pseudonocardiales</taxon>
        <taxon>Pseudonocardiaceae</taxon>
        <taxon>Saccharopolyspora</taxon>
    </lineage>
</organism>
<dbReference type="Proteomes" id="UP001564626">
    <property type="component" value="Unassembled WGS sequence"/>
</dbReference>
<sequence>MRTNRRRWTRPVVATAIATGLLAGVAPAASAEPRTPLAPHTVEQRAFESAADEFDVPTRLLMAVSFQLTRWEDHGGEQSTAGGYGPMHLTDVDPEQLRADNPKLIGLAVDNPRLHTLVEAAELIDVPAEQVKRDMAQNIRAGAALLADNARELGDGNLPETIGGWYPAVAELSGSPRASGARSFADDVYDVLGQGRKRTTSTGQELAFPKVTDVTADRDLTGTGLAQARTATRQTAGNEDEDTKPKAECPSELDCRYIPAAYAPTDPENPAGGYGNYDTADRPDDARIDSIVIHDTELSYQATISAFQNPASGSAAHYVVRSSDGQITQMIPTKDMAWQAGSWDRNITSIGIEHEGWAAEGGTWYTEKMYRSSAKLVRHLADKYDIPLDREHIIGHDEVSAETPAKAGLEHYDPGPYWDWDRYMELIGAPAEEGTGGNRAVTISPDFDTNRPEVTTCTDGKCELLPEQGANFLPLRTEPRADAPLLTSEVVHPDGTPGSTWIGDWGNKATHGRQYAVAERSGDWLAIWFDGKKAWLRDPGGKNTTPAEDAELVRPKRDGIPVYGRALPEPGAYPEGIEPQTLEALPYELPAGQRYVAQPAIESFDYYARFDGVDDPNNHTLINGDQEFVPISYNHRWVYVKKSDIESVS</sequence>
<keyword evidence="6" id="KW-0732">Signal</keyword>
<evidence type="ECO:0000259" key="7">
    <source>
        <dbReference type="SMART" id="SM00644"/>
    </source>
</evidence>